<dbReference type="AlphaFoldDB" id="A0A382TS93"/>
<gene>
    <name evidence="2" type="ORF">METZ01_LOCUS377311</name>
</gene>
<evidence type="ECO:0000256" key="1">
    <source>
        <dbReference type="SAM" id="MobiDB-lite"/>
    </source>
</evidence>
<sequence>MLEKAPYKKDSHVKPFNTPENYFFS</sequence>
<name>A0A382TS93_9ZZZZ</name>
<feature type="compositionally biased region" description="Basic and acidic residues" evidence="1">
    <location>
        <begin position="1"/>
        <end position="13"/>
    </location>
</feature>
<feature type="region of interest" description="Disordered" evidence="1">
    <location>
        <begin position="1"/>
        <end position="25"/>
    </location>
</feature>
<protein>
    <submittedName>
        <fullName evidence="2">Uncharacterized protein</fullName>
    </submittedName>
</protein>
<proteinExistence type="predicted"/>
<accession>A0A382TS93</accession>
<reference evidence="2" key="1">
    <citation type="submission" date="2018-05" db="EMBL/GenBank/DDBJ databases">
        <authorList>
            <person name="Lanie J.A."/>
            <person name="Ng W.-L."/>
            <person name="Kazmierczak K.M."/>
            <person name="Andrzejewski T.M."/>
            <person name="Davidsen T.M."/>
            <person name="Wayne K.J."/>
            <person name="Tettelin H."/>
            <person name="Glass J.I."/>
            <person name="Rusch D."/>
            <person name="Podicherti R."/>
            <person name="Tsui H.-C.T."/>
            <person name="Winkler M.E."/>
        </authorList>
    </citation>
    <scope>NUCLEOTIDE SEQUENCE</scope>
</reference>
<dbReference type="EMBL" id="UINC01138487">
    <property type="protein sequence ID" value="SVD24457.1"/>
    <property type="molecule type" value="Genomic_DNA"/>
</dbReference>
<evidence type="ECO:0000313" key="2">
    <source>
        <dbReference type="EMBL" id="SVD24457.1"/>
    </source>
</evidence>
<organism evidence="2">
    <name type="scientific">marine metagenome</name>
    <dbReference type="NCBI Taxonomy" id="408172"/>
    <lineage>
        <taxon>unclassified sequences</taxon>
        <taxon>metagenomes</taxon>
        <taxon>ecological metagenomes</taxon>
    </lineage>
</organism>